<dbReference type="Ensembl" id="ENSLLET00000029900.1">
    <property type="protein sequence ID" value="ENSLLEP00000028785.1"/>
    <property type="gene ID" value="ENSLLEG00000018268.1"/>
</dbReference>
<dbReference type="GO" id="GO:0050861">
    <property type="term" value="P:positive regulation of B cell receptor signaling pathway"/>
    <property type="evidence" value="ECO:0007669"/>
    <property type="project" value="InterPro"/>
</dbReference>
<keyword evidence="2" id="KW-1133">Transmembrane helix</keyword>
<accession>A0A8C5PX82</accession>
<dbReference type="GO" id="GO:0045577">
    <property type="term" value="P:regulation of B cell differentiation"/>
    <property type="evidence" value="ECO:0007669"/>
    <property type="project" value="InterPro"/>
</dbReference>
<feature type="compositionally biased region" description="Basic and acidic residues" evidence="1">
    <location>
        <begin position="299"/>
        <end position="310"/>
    </location>
</feature>
<dbReference type="Proteomes" id="UP000694569">
    <property type="component" value="Unplaced"/>
</dbReference>
<evidence type="ECO:0000313" key="4">
    <source>
        <dbReference type="Proteomes" id="UP000694569"/>
    </source>
</evidence>
<evidence type="ECO:0008006" key="5">
    <source>
        <dbReference type="Google" id="ProtNLM"/>
    </source>
</evidence>
<protein>
    <recommendedName>
        <fullName evidence="5">Ig-like domain-containing protein</fullName>
    </recommendedName>
</protein>
<dbReference type="OrthoDB" id="9898104at2759"/>
<dbReference type="GO" id="GO:0001819">
    <property type="term" value="P:positive regulation of cytokine production"/>
    <property type="evidence" value="ECO:0007669"/>
    <property type="project" value="InterPro"/>
</dbReference>
<feature type="transmembrane region" description="Helical" evidence="2">
    <location>
        <begin position="225"/>
        <end position="245"/>
    </location>
</feature>
<dbReference type="PANTHER" id="PTHR35680">
    <property type="entry name" value="NFAT ACTIVATION MOLECULE 1"/>
    <property type="match status" value="1"/>
</dbReference>
<feature type="region of interest" description="Disordered" evidence="1">
    <location>
        <begin position="289"/>
        <end position="370"/>
    </location>
</feature>
<keyword evidence="4" id="KW-1185">Reference proteome</keyword>
<evidence type="ECO:0000256" key="2">
    <source>
        <dbReference type="SAM" id="Phobius"/>
    </source>
</evidence>
<dbReference type="InterPro" id="IPR033549">
    <property type="entry name" value="NFAM1"/>
</dbReference>
<sequence length="370" mass="41692">MGRHRSHRVRCTQCGLFSTPWVKDLFRSSLASSRRRAAPSAQSYILHRISRRRHKTRAESVLHSSLHYSKETKSPPGGNVLLLQTTQDTQRFRAAPFTKHIKEKTQKIPFDFGCITAVLQRRAVLVALRGDEVSLTCDVHVFTPDPENIISSVHRDGVSVSNQSQQSNENMTMSHNIKVDGESSTYYCHATCAGTNRQAARGTFIHVRDSGYVDPVPESVNLQSGLITLFVLLLLLSVAGTFLLLHPLFWKDQRRESLPQPQAPRTIPDATRDHNERADSLYTSLQSHSNDVYDVLDDDSQKSKPRDQKCHVQVHNVVSQSPTRKPKPGVKPKTANPEKTQRGPERPPLAPKPLQNMRSEDSSVYENVKR</sequence>
<name>A0A8C5PX82_9ANUR</name>
<keyword evidence="2" id="KW-0812">Transmembrane</keyword>
<reference evidence="3" key="2">
    <citation type="submission" date="2025-09" db="UniProtKB">
        <authorList>
            <consortium name="Ensembl"/>
        </authorList>
    </citation>
    <scope>IDENTIFICATION</scope>
</reference>
<dbReference type="PANTHER" id="PTHR35680:SF1">
    <property type="entry name" value="NFAT ACTIVATION MOLECULE 1"/>
    <property type="match status" value="1"/>
</dbReference>
<dbReference type="GO" id="GO:0045121">
    <property type="term" value="C:membrane raft"/>
    <property type="evidence" value="ECO:0007669"/>
    <property type="project" value="TreeGrafter"/>
</dbReference>
<dbReference type="GO" id="GO:0050853">
    <property type="term" value="P:B cell receptor signaling pathway"/>
    <property type="evidence" value="ECO:0007669"/>
    <property type="project" value="TreeGrafter"/>
</dbReference>
<dbReference type="GeneTree" id="ENSGT01070000257327"/>
<dbReference type="GO" id="GO:0004888">
    <property type="term" value="F:transmembrane signaling receptor activity"/>
    <property type="evidence" value="ECO:0007669"/>
    <property type="project" value="InterPro"/>
</dbReference>
<reference evidence="3" key="1">
    <citation type="submission" date="2025-08" db="UniProtKB">
        <authorList>
            <consortium name="Ensembl"/>
        </authorList>
    </citation>
    <scope>IDENTIFICATION</scope>
</reference>
<dbReference type="AlphaFoldDB" id="A0A8C5PX82"/>
<keyword evidence="2" id="KW-0472">Membrane</keyword>
<organism evidence="3 4">
    <name type="scientific">Leptobrachium leishanense</name>
    <name type="common">Leishan spiny toad</name>
    <dbReference type="NCBI Taxonomy" id="445787"/>
    <lineage>
        <taxon>Eukaryota</taxon>
        <taxon>Metazoa</taxon>
        <taxon>Chordata</taxon>
        <taxon>Craniata</taxon>
        <taxon>Vertebrata</taxon>
        <taxon>Euteleostomi</taxon>
        <taxon>Amphibia</taxon>
        <taxon>Batrachia</taxon>
        <taxon>Anura</taxon>
        <taxon>Pelobatoidea</taxon>
        <taxon>Megophryidae</taxon>
        <taxon>Leptobrachium</taxon>
    </lineage>
</organism>
<evidence type="ECO:0000313" key="3">
    <source>
        <dbReference type="Ensembl" id="ENSLLEP00000028785.1"/>
    </source>
</evidence>
<proteinExistence type="predicted"/>
<evidence type="ECO:0000256" key="1">
    <source>
        <dbReference type="SAM" id="MobiDB-lite"/>
    </source>
</evidence>